<organism evidence="9 10">
    <name type="scientific">Entotheonella factor</name>
    <dbReference type="NCBI Taxonomy" id="1429438"/>
    <lineage>
        <taxon>Bacteria</taxon>
        <taxon>Pseudomonadati</taxon>
        <taxon>Nitrospinota/Tectimicrobiota group</taxon>
        <taxon>Candidatus Tectimicrobiota</taxon>
        <taxon>Candidatus Entotheonellia</taxon>
        <taxon>Candidatus Entotheonellales</taxon>
        <taxon>Candidatus Entotheonellaceae</taxon>
        <taxon>Candidatus Entotheonella</taxon>
    </lineage>
</organism>
<name>W4L5P4_ENTF1</name>
<evidence type="ECO:0000256" key="6">
    <source>
        <dbReference type="RuleBase" id="RU362125"/>
    </source>
</evidence>
<dbReference type="EMBL" id="AZHW01001407">
    <property type="protein sequence ID" value="ETW92656.1"/>
    <property type="molecule type" value="Genomic_DNA"/>
</dbReference>
<proteinExistence type="inferred from homology"/>
<gene>
    <name evidence="9" type="ORF">ETSY1_42685</name>
</gene>
<protein>
    <recommendedName>
        <fullName evidence="11">Acyl-CoA dehydrogenase/oxidase C-terminal domain-containing protein</fullName>
    </recommendedName>
</protein>
<dbReference type="Gene3D" id="1.20.140.10">
    <property type="entry name" value="Butyryl-CoA Dehydrogenase, subunit A, domain 3"/>
    <property type="match status" value="1"/>
</dbReference>
<feature type="non-terminal residue" evidence="9">
    <location>
        <position position="226"/>
    </location>
</feature>
<keyword evidence="5 6" id="KW-0560">Oxidoreductase</keyword>
<comment type="cofactor">
    <cofactor evidence="1 6">
        <name>FAD</name>
        <dbReference type="ChEBI" id="CHEBI:57692"/>
    </cofactor>
</comment>
<evidence type="ECO:0000313" key="9">
    <source>
        <dbReference type="EMBL" id="ETW92656.1"/>
    </source>
</evidence>
<feature type="domain" description="Acyl-CoA oxidase/dehydrogenase middle" evidence="8">
    <location>
        <begin position="1"/>
        <end position="68"/>
    </location>
</feature>
<dbReference type="AlphaFoldDB" id="W4L5P4"/>
<dbReference type="HOGENOM" id="CLU_018204_6_0_7"/>
<dbReference type="PANTHER" id="PTHR43884:SF12">
    <property type="entry name" value="ISOVALERYL-COA DEHYDROGENASE, MITOCHONDRIAL-RELATED"/>
    <property type="match status" value="1"/>
</dbReference>
<reference evidence="9 10" key="1">
    <citation type="journal article" date="2014" name="Nature">
        <title>An environmental bacterial taxon with a large and distinct metabolic repertoire.</title>
        <authorList>
            <person name="Wilson M.C."/>
            <person name="Mori T."/>
            <person name="Ruckert C."/>
            <person name="Uria A.R."/>
            <person name="Helf M.J."/>
            <person name="Takada K."/>
            <person name="Gernert C."/>
            <person name="Steffens U.A."/>
            <person name="Heycke N."/>
            <person name="Schmitt S."/>
            <person name="Rinke C."/>
            <person name="Helfrich E.J."/>
            <person name="Brachmann A.O."/>
            <person name="Gurgui C."/>
            <person name="Wakimoto T."/>
            <person name="Kracht M."/>
            <person name="Crusemann M."/>
            <person name="Hentschel U."/>
            <person name="Abe I."/>
            <person name="Matsunaga S."/>
            <person name="Kalinowski J."/>
            <person name="Takeyama H."/>
            <person name="Piel J."/>
        </authorList>
    </citation>
    <scope>NUCLEOTIDE SEQUENCE [LARGE SCALE GENOMIC DNA]</scope>
    <source>
        <strain evidence="10">TSY1</strain>
    </source>
</reference>
<comment type="similarity">
    <text evidence="2 6">Belongs to the acyl-CoA dehydrogenase family.</text>
</comment>
<dbReference type="InterPro" id="IPR009075">
    <property type="entry name" value="AcylCo_DH/oxidase_C"/>
</dbReference>
<dbReference type="FunFam" id="1.20.140.10:FF:000011">
    <property type="entry name" value="Medium-chain specific acyl-CoA dehydrogenase, mitochondrial"/>
    <property type="match status" value="1"/>
</dbReference>
<dbReference type="InterPro" id="IPR036250">
    <property type="entry name" value="AcylCo_DH-like_C"/>
</dbReference>
<evidence type="ECO:0000256" key="5">
    <source>
        <dbReference type="ARBA" id="ARBA00023002"/>
    </source>
</evidence>
<dbReference type="GO" id="GO:0003995">
    <property type="term" value="F:acyl-CoA dehydrogenase activity"/>
    <property type="evidence" value="ECO:0007669"/>
    <property type="project" value="TreeGrafter"/>
</dbReference>
<dbReference type="Gene3D" id="2.40.110.10">
    <property type="entry name" value="Butyryl-CoA Dehydrogenase, subunit A, domain 2"/>
    <property type="match status" value="1"/>
</dbReference>
<dbReference type="SUPFAM" id="SSF56645">
    <property type="entry name" value="Acyl-CoA dehydrogenase NM domain-like"/>
    <property type="match status" value="1"/>
</dbReference>
<dbReference type="InterPro" id="IPR006091">
    <property type="entry name" value="Acyl-CoA_Oxase/DH_mid-dom"/>
</dbReference>
<evidence type="ECO:0000256" key="3">
    <source>
        <dbReference type="ARBA" id="ARBA00022630"/>
    </source>
</evidence>
<accession>W4L5P4</accession>
<evidence type="ECO:0000256" key="4">
    <source>
        <dbReference type="ARBA" id="ARBA00022827"/>
    </source>
</evidence>
<evidence type="ECO:0008006" key="11">
    <source>
        <dbReference type="Google" id="ProtNLM"/>
    </source>
</evidence>
<dbReference type="SUPFAM" id="SSF47203">
    <property type="entry name" value="Acyl-CoA dehydrogenase C-terminal domain-like"/>
    <property type="match status" value="1"/>
</dbReference>
<dbReference type="Proteomes" id="UP000019141">
    <property type="component" value="Unassembled WGS sequence"/>
</dbReference>
<evidence type="ECO:0000259" key="7">
    <source>
        <dbReference type="Pfam" id="PF00441"/>
    </source>
</evidence>
<evidence type="ECO:0000256" key="2">
    <source>
        <dbReference type="ARBA" id="ARBA00009347"/>
    </source>
</evidence>
<feature type="domain" description="Acyl-CoA dehydrogenase/oxidase C-terminal" evidence="7">
    <location>
        <begin position="81"/>
        <end position="222"/>
    </location>
</feature>
<dbReference type="Pfam" id="PF00441">
    <property type="entry name" value="Acyl-CoA_dh_1"/>
    <property type="match status" value="1"/>
</dbReference>
<keyword evidence="4 6" id="KW-0274">FAD</keyword>
<dbReference type="InterPro" id="IPR046373">
    <property type="entry name" value="Acyl-CoA_Oxase/DH_mid-dom_sf"/>
</dbReference>
<evidence type="ECO:0000256" key="1">
    <source>
        <dbReference type="ARBA" id="ARBA00001974"/>
    </source>
</evidence>
<keyword evidence="3 6" id="KW-0285">Flavoprotein</keyword>
<keyword evidence="10" id="KW-1185">Reference proteome</keyword>
<evidence type="ECO:0000259" key="8">
    <source>
        <dbReference type="Pfam" id="PF02770"/>
    </source>
</evidence>
<dbReference type="InterPro" id="IPR009100">
    <property type="entry name" value="AcylCoA_DH/oxidase_NM_dom_sf"/>
</dbReference>
<dbReference type="Pfam" id="PF02770">
    <property type="entry name" value="Acyl-CoA_dh_M"/>
    <property type="match status" value="1"/>
</dbReference>
<comment type="caution">
    <text evidence="9">The sequence shown here is derived from an EMBL/GenBank/DDBJ whole genome shotgun (WGS) entry which is preliminary data.</text>
</comment>
<evidence type="ECO:0000313" key="10">
    <source>
        <dbReference type="Proteomes" id="UP000019141"/>
    </source>
</evidence>
<dbReference type="PANTHER" id="PTHR43884">
    <property type="entry name" value="ACYL-COA DEHYDROGENASE"/>
    <property type="match status" value="1"/>
</dbReference>
<sequence>MLNGAKTFISNSSAASLMTVFATLNTTQKHRGICAFAVPTDTPGLQPGRKLDKMGQRCADTSEVFFEDLRIPRSSLLGEEGEGFKVAMKTLDRTRPLIAIQAVGLARAAMEAATSYAKKRQQFGVPIAKHQAIQFMLADMTTDIEAARLLAWQAAWMADNDIPQTRGSSIAKLFDTDMCMRVTTDAVQVFGDHSYMMEFPVEKFMRDAKLLQIYEGTNQIGCRSHT</sequence>